<dbReference type="AlphaFoldDB" id="A0AAE5BV94"/>
<feature type="coiled-coil region" evidence="1">
    <location>
        <begin position="5"/>
        <end position="39"/>
    </location>
</feature>
<gene>
    <name evidence="3" type="ORF">GV832_05370</name>
</gene>
<dbReference type="InterPro" id="IPR007236">
    <property type="entry name" value="SlyX"/>
</dbReference>
<dbReference type="RefSeq" id="WP_168773813.1">
    <property type="nucleotide sequence ID" value="NZ_JAABNR010000004.1"/>
</dbReference>
<name>A0AAE5BV94_9RHOB</name>
<dbReference type="Pfam" id="PF04102">
    <property type="entry name" value="SlyX"/>
    <property type="match status" value="1"/>
</dbReference>
<feature type="region of interest" description="Disordered" evidence="2">
    <location>
        <begin position="47"/>
        <end position="67"/>
    </location>
</feature>
<keyword evidence="1" id="KW-0175">Coiled coil</keyword>
<protein>
    <submittedName>
        <fullName evidence="3">SlyX protein</fullName>
    </submittedName>
</protein>
<organism evidence="3 4">
    <name type="scientific">Stagnihabitans tardus</name>
    <dbReference type="NCBI Taxonomy" id="2699202"/>
    <lineage>
        <taxon>Bacteria</taxon>
        <taxon>Pseudomonadati</taxon>
        <taxon>Pseudomonadota</taxon>
        <taxon>Alphaproteobacteria</taxon>
        <taxon>Rhodobacterales</taxon>
        <taxon>Paracoccaceae</taxon>
        <taxon>Stagnihabitans</taxon>
    </lineage>
</organism>
<accession>A0AAE5BV94</accession>
<evidence type="ECO:0000313" key="3">
    <source>
        <dbReference type="EMBL" id="NBZ87003.1"/>
    </source>
</evidence>
<proteinExistence type="predicted"/>
<comment type="caution">
    <text evidence="3">The sequence shown here is derived from an EMBL/GenBank/DDBJ whole genome shotgun (WGS) entry which is preliminary data.</text>
</comment>
<dbReference type="EMBL" id="JAABNR010000004">
    <property type="protein sequence ID" value="NBZ87003.1"/>
    <property type="molecule type" value="Genomic_DNA"/>
</dbReference>
<evidence type="ECO:0000256" key="2">
    <source>
        <dbReference type="SAM" id="MobiDB-lite"/>
    </source>
</evidence>
<keyword evidence="4" id="KW-1185">Reference proteome</keyword>
<dbReference type="Proteomes" id="UP001193501">
    <property type="component" value="Unassembled WGS sequence"/>
</dbReference>
<reference evidence="3" key="1">
    <citation type="submission" date="2020-01" db="EMBL/GenBank/DDBJ databases">
        <authorList>
            <person name="Chen W.-M."/>
        </authorList>
    </citation>
    <scope>NUCLEOTIDE SEQUENCE</scope>
    <source>
        <strain evidence="3">CYK-10</strain>
    </source>
</reference>
<sequence>MMERLDAMEERMAHLIRAVEDLSDVVAAQAREIDRLTRLSTLLAEREAEREAMGHEAPAANVRPPHW</sequence>
<evidence type="ECO:0000256" key="1">
    <source>
        <dbReference type="SAM" id="Coils"/>
    </source>
</evidence>
<evidence type="ECO:0000313" key="4">
    <source>
        <dbReference type="Proteomes" id="UP001193501"/>
    </source>
</evidence>